<dbReference type="PANTHER" id="PTHR43685:SF3">
    <property type="entry name" value="SLR2126 PROTEIN"/>
    <property type="match status" value="1"/>
</dbReference>
<evidence type="ECO:0000313" key="4">
    <source>
        <dbReference type="EMBL" id="RCS50639.1"/>
    </source>
</evidence>
<dbReference type="Gene3D" id="3.90.550.10">
    <property type="entry name" value="Spore Coat Polysaccharide Biosynthesis Protein SpsA, Chain A"/>
    <property type="match status" value="1"/>
</dbReference>
<gene>
    <name evidence="4" type="ORF">DTL42_11085</name>
</gene>
<dbReference type="InterPro" id="IPR001173">
    <property type="entry name" value="Glyco_trans_2-like"/>
</dbReference>
<dbReference type="InterPro" id="IPR050834">
    <property type="entry name" value="Glycosyltransf_2"/>
</dbReference>
<dbReference type="PANTHER" id="PTHR43685">
    <property type="entry name" value="GLYCOSYLTRANSFERASE"/>
    <property type="match status" value="1"/>
</dbReference>
<evidence type="ECO:0000256" key="1">
    <source>
        <dbReference type="ARBA" id="ARBA00022679"/>
    </source>
</evidence>
<evidence type="ECO:0000313" key="5">
    <source>
        <dbReference type="Proteomes" id="UP000253562"/>
    </source>
</evidence>
<keyword evidence="1 4" id="KW-0808">Transferase</keyword>
<dbReference type="InterPro" id="IPR027791">
    <property type="entry name" value="Galactosyl_T_C"/>
</dbReference>
<sequence>MWPGLFRNALKDASPDPQRRPMKSSVIITTHNRSYYLDKVLYGYLHQEIPPDEVVIADDGSTDETPEIIQKYQALAPFPILHAWSPFGGVPQIAKARNNATRLCTSDYLIYTDGDCIPGPKFVADHLELAKPGYFIQGRRNFLRYSAFDSFTGAENTWQQFQHWLKGSLTRLDLLLRIPKFTIPSYGIHGIRSCNIGTWLCDVVAINGWNEKFVGYWREDSEFATRLMRTGVKRRNALYSAVLFHMEHEKVFNQEDFDRNNGLLEASKTGPIYIEKGLMPPPRPEPAEIPPCAPVTMSLKAG</sequence>
<dbReference type="Proteomes" id="UP000253562">
    <property type="component" value="Unassembled WGS sequence"/>
</dbReference>
<dbReference type="AlphaFoldDB" id="A0A368KS22"/>
<dbReference type="GO" id="GO:0016740">
    <property type="term" value="F:transferase activity"/>
    <property type="evidence" value="ECO:0007669"/>
    <property type="project" value="UniProtKB-KW"/>
</dbReference>
<comment type="caution">
    <text evidence="4">The sequence shown here is derived from an EMBL/GenBank/DDBJ whole genome shotgun (WGS) entry which is preliminary data.</text>
</comment>
<dbReference type="InterPro" id="IPR029044">
    <property type="entry name" value="Nucleotide-diphossugar_trans"/>
</dbReference>
<feature type="domain" description="Galactosyltransferase C-terminal" evidence="3">
    <location>
        <begin position="185"/>
        <end position="237"/>
    </location>
</feature>
<feature type="domain" description="Glycosyltransferase 2-like" evidence="2">
    <location>
        <begin position="25"/>
        <end position="138"/>
    </location>
</feature>
<dbReference type="Pfam" id="PF02709">
    <property type="entry name" value="Glyco_transf_7C"/>
    <property type="match status" value="1"/>
</dbReference>
<dbReference type="Pfam" id="PF00535">
    <property type="entry name" value="Glycos_transf_2"/>
    <property type="match status" value="1"/>
</dbReference>
<proteinExistence type="predicted"/>
<evidence type="ECO:0000259" key="2">
    <source>
        <dbReference type="Pfam" id="PF00535"/>
    </source>
</evidence>
<organism evidence="4 5">
    <name type="scientific">Bremerella cremea</name>
    <dbReference type="NCBI Taxonomy" id="1031537"/>
    <lineage>
        <taxon>Bacteria</taxon>
        <taxon>Pseudomonadati</taxon>
        <taxon>Planctomycetota</taxon>
        <taxon>Planctomycetia</taxon>
        <taxon>Pirellulales</taxon>
        <taxon>Pirellulaceae</taxon>
        <taxon>Bremerella</taxon>
    </lineage>
</organism>
<evidence type="ECO:0000259" key="3">
    <source>
        <dbReference type="Pfam" id="PF02709"/>
    </source>
</evidence>
<reference evidence="4 5" key="1">
    <citation type="submission" date="2018-07" db="EMBL/GenBank/DDBJ databases">
        <title>Comparative genomes isolates from brazilian mangrove.</title>
        <authorList>
            <person name="De Araujo J.E."/>
            <person name="Taketani R.G."/>
            <person name="Silva M.C.P."/>
            <person name="Lourenco M.V."/>
            <person name="Oliveira V.M."/>
            <person name="Andreote F.D."/>
        </authorList>
    </citation>
    <scope>NUCLEOTIDE SEQUENCE [LARGE SCALE GENOMIC DNA]</scope>
    <source>
        <strain evidence="4 5">HEX PRIS-MGV</strain>
    </source>
</reference>
<protein>
    <submittedName>
        <fullName evidence="4">Glycosyltransferase</fullName>
    </submittedName>
</protein>
<accession>A0A368KS22</accession>
<dbReference type="EMBL" id="QPEX01000019">
    <property type="protein sequence ID" value="RCS50639.1"/>
    <property type="molecule type" value="Genomic_DNA"/>
</dbReference>
<dbReference type="SUPFAM" id="SSF53448">
    <property type="entry name" value="Nucleotide-diphospho-sugar transferases"/>
    <property type="match status" value="1"/>
</dbReference>
<name>A0A368KS22_9BACT</name>